<dbReference type="RefSeq" id="WP_043802897.1">
    <property type="nucleotide sequence ID" value="NZ_AVCH01000156.1"/>
</dbReference>
<keyword evidence="4" id="KW-1185">Reference proteome</keyword>
<dbReference type="SUPFAM" id="SSF53756">
    <property type="entry name" value="UDP-Glycosyltransferase/glycogen phosphorylase"/>
    <property type="match status" value="1"/>
</dbReference>
<reference evidence="3 4" key="1">
    <citation type="submission" date="2013-09" db="EMBL/GenBank/DDBJ databases">
        <title>Genome sequencing of Arenimonas malthae.</title>
        <authorList>
            <person name="Chen F."/>
            <person name="Wang G."/>
        </authorList>
    </citation>
    <scope>NUCLEOTIDE SEQUENCE [LARGE SCALE GENOMIC DNA]</scope>
    <source>
        <strain evidence="3 4">CC-JY-1</strain>
    </source>
</reference>
<dbReference type="InterPro" id="IPR001296">
    <property type="entry name" value="Glyco_trans_1"/>
</dbReference>
<dbReference type="Proteomes" id="UP000029392">
    <property type="component" value="Unassembled WGS sequence"/>
</dbReference>
<dbReference type="STRING" id="1384054.N790_07075"/>
<dbReference type="GO" id="GO:0016757">
    <property type="term" value="F:glycosyltransferase activity"/>
    <property type="evidence" value="ECO:0007669"/>
    <property type="project" value="InterPro"/>
</dbReference>
<accession>A0A091BAQ6</accession>
<organism evidence="3 4">
    <name type="scientific">Arenimonas malthae CC-JY-1</name>
    <dbReference type="NCBI Taxonomy" id="1384054"/>
    <lineage>
        <taxon>Bacteria</taxon>
        <taxon>Pseudomonadati</taxon>
        <taxon>Pseudomonadota</taxon>
        <taxon>Gammaproteobacteria</taxon>
        <taxon>Lysobacterales</taxon>
        <taxon>Lysobacteraceae</taxon>
        <taxon>Arenimonas</taxon>
    </lineage>
</organism>
<proteinExistence type="predicted"/>
<dbReference type="InterPro" id="IPR028098">
    <property type="entry name" value="Glyco_trans_4-like_N"/>
</dbReference>
<dbReference type="Gene3D" id="3.40.50.2000">
    <property type="entry name" value="Glycogen Phosphorylase B"/>
    <property type="match status" value="2"/>
</dbReference>
<protein>
    <recommendedName>
        <fullName evidence="5">Glycosyltransferase subfamily 4-like N-terminal domain-containing protein</fullName>
    </recommendedName>
</protein>
<evidence type="ECO:0000259" key="2">
    <source>
        <dbReference type="Pfam" id="PF13579"/>
    </source>
</evidence>
<feature type="domain" description="Glycosyltransferase subfamily 4-like N-terminal" evidence="2">
    <location>
        <begin position="15"/>
        <end position="167"/>
    </location>
</feature>
<evidence type="ECO:0000259" key="1">
    <source>
        <dbReference type="Pfam" id="PF00534"/>
    </source>
</evidence>
<dbReference type="AlphaFoldDB" id="A0A091BAQ6"/>
<name>A0A091BAQ6_9GAMM</name>
<feature type="domain" description="Glycosyl transferase family 1" evidence="1">
    <location>
        <begin position="184"/>
        <end position="335"/>
    </location>
</feature>
<dbReference type="PANTHER" id="PTHR12526">
    <property type="entry name" value="GLYCOSYLTRANSFERASE"/>
    <property type="match status" value="1"/>
</dbReference>
<dbReference type="OrthoDB" id="9795746at2"/>
<dbReference type="EMBL" id="AVCH01000156">
    <property type="protein sequence ID" value="KFN47904.1"/>
    <property type="molecule type" value="Genomic_DNA"/>
</dbReference>
<dbReference type="PANTHER" id="PTHR12526:SF627">
    <property type="entry name" value="D-RHAMNOSYLTRANSFERASE WBPZ"/>
    <property type="match status" value="1"/>
</dbReference>
<gene>
    <name evidence="3" type="ORF">N790_07075</name>
</gene>
<evidence type="ECO:0008006" key="5">
    <source>
        <dbReference type="Google" id="ProtNLM"/>
    </source>
</evidence>
<sequence>MKWVELTKFFPPEPGGIERVSLTTARLAHASGLDVSVVAFSAGESSFALEAGVGDVRRWKTQVKVASAPLSVGYLRDALRMLSVADIVHVHMPNPLAALAVCLSRGRFRTIVHWHSDVVAQRRLYVGYRPLETRVLRRAERIVVTSDAYADASLPLRQWRSKCVTIPLSTDFAAGPAVTVPGRLVACGRLVPYKGFDVMVRAMAELPECELHLCGRGPQMDSLQELANRIGVQDRVRFLGFVDDVMLARTLASADVFCMPSVTRAEAFGVSVIEAFAAGVPVVSSALDGSGLATINRHGLTGLQFETGNHVDLARAISEIVSDRQRRDSMAAAARTEFSSCYNEDAYGERFGALIRALAPEAPSR</sequence>
<evidence type="ECO:0000313" key="3">
    <source>
        <dbReference type="EMBL" id="KFN47904.1"/>
    </source>
</evidence>
<comment type="caution">
    <text evidence="3">The sequence shown here is derived from an EMBL/GenBank/DDBJ whole genome shotgun (WGS) entry which is preliminary data.</text>
</comment>
<dbReference type="Pfam" id="PF00534">
    <property type="entry name" value="Glycos_transf_1"/>
    <property type="match status" value="1"/>
</dbReference>
<dbReference type="Pfam" id="PF13579">
    <property type="entry name" value="Glyco_trans_4_4"/>
    <property type="match status" value="1"/>
</dbReference>
<dbReference type="GO" id="GO:1901135">
    <property type="term" value="P:carbohydrate derivative metabolic process"/>
    <property type="evidence" value="ECO:0007669"/>
    <property type="project" value="UniProtKB-ARBA"/>
</dbReference>
<dbReference type="eggNOG" id="COG0438">
    <property type="taxonomic scope" value="Bacteria"/>
</dbReference>
<evidence type="ECO:0000313" key="4">
    <source>
        <dbReference type="Proteomes" id="UP000029392"/>
    </source>
</evidence>